<reference evidence="1" key="1">
    <citation type="submission" date="2014-12" db="EMBL/GenBank/DDBJ databases">
        <title>Insight into the proteome of Arion vulgaris.</title>
        <authorList>
            <person name="Aradska J."/>
            <person name="Bulat T."/>
            <person name="Smidak R."/>
            <person name="Sarate P."/>
            <person name="Gangsoo J."/>
            <person name="Sialana F."/>
            <person name="Bilban M."/>
            <person name="Lubec G."/>
        </authorList>
    </citation>
    <scope>NUCLEOTIDE SEQUENCE</scope>
    <source>
        <tissue evidence="1">Skin</tissue>
    </source>
</reference>
<accession>A0A0B6YCI6</accession>
<evidence type="ECO:0000313" key="1">
    <source>
        <dbReference type="EMBL" id="CEK53884.1"/>
    </source>
</evidence>
<protein>
    <submittedName>
        <fullName evidence="1">Uncharacterized protein</fullName>
    </submittedName>
</protein>
<sequence length="100" mass="10815">VENAAIIEISESVLSVEYVYFAQELLQPNPHINESSGIVDILSEKPPLICAITTSAILQINSRTFEVLSVVNVQNPMPSRSFCSTKTVGALSYAASCQID</sequence>
<feature type="non-terminal residue" evidence="1">
    <location>
        <position position="1"/>
    </location>
</feature>
<proteinExistence type="predicted"/>
<feature type="non-terminal residue" evidence="1">
    <location>
        <position position="100"/>
    </location>
</feature>
<name>A0A0B6YCI6_9EUPU</name>
<gene>
    <name evidence="1" type="primary">ORF21475</name>
</gene>
<organism evidence="1">
    <name type="scientific">Arion vulgaris</name>
    <dbReference type="NCBI Taxonomy" id="1028688"/>
    <lineage>
        <taxon>Eukaryota</taxon>
        <taxon>Metazoa</taxon>
        <taxon>Spiralia</taxon>
        <taxon>Lophotrochozoa</taxon>
        <taxon>Mollusca</taxon>
        <taxon>Gastropoda</taxon>
        <taxon>Heterobranchia</taxon>
        <taxon>Euthyneura</taxon>
        <taxon>Panpulmonata</taxon>
        <taxon>Eupulmonata</taxon>
        <taxon>Stylommatophora</taxon>
        <taxon>Helicina</taxon>
        <taxon>Arionoidea</taxon>
        <taxon>Arionidae</taxon>
        <taxon>Arion</taxon>
    </lineage>
</organism>
<dbReference type="AlphaFoldDB" id="A0A0B6YCI6"/>
<dbReference type="EMBL" id="HACG01007019">
    <property type="protein sequence ID" value="CEK53884.1"/>
    <property type="molecule type" value="Transcribed_RNA"/>
</dbReference>